<dbReference type="AlphaFoldDB" id="W2UR41"/>
<keyword evidence="3" id="KW-1185">Reference proteome</keyword>
<evidence type="ECO:0000313" key="3">
    <source>
        <dbReference type="Proteomes" id="UP000018850"/>
    </source>
</evidence>
<dbReference type="EMBL" id="AYXY01000001">
    <property type="protein sequence ID" value="ETN96635.1"/>
    <property type="molecule type" value="Genomic_DNA"/>
</dbReference>
<feature type="transmembrane region" description="Helical" evidence="1">
    <location>
        <begin position="186"/>
        <end position="206"/>
    </location>
</feature>
<keyword evidence="1" id="KW-0472">Membrane</keyword>
<dbReference type="RefSeq" id="WP_038260583.1">
    <property type="nucleotide sequence ID" value="NZ_AYXY01000001.1"/>
</dbReference>
<dbReference type="PRINTS" id="PR00173">
    <property type="entry name" value="EDTRNSPORT"/>
</dbReference>
<name>W2UR41_9FLAO</name>
<feature type="transmembrane region" description="Helical" evidence="1">
    <location>
        <begin position="12"/>
        <end position="35"/>
    </location>
</feature>
<sequence>MNSSQIFNRNLLNFGIPLILLGSLILLMTSSSIIINDTLGMAISADLLLTIPAIYYLLIRNTKVSKLTVIPFIVFGLLAGSYFLPIEKQTYLILFKTWALPVIELSVFSLIIIKISRAIKKFKALKGDSPDFYDVLRRTCYDVLPGRLVLPFATEVAVLYYSFICWKRRPLKENEFSYHLKSGSPALMGALIFIILIEAVAMHFLIVLWSHIAAWILTGLSIYTAIQFLGFVKSLSQRPISLDGRHMSLRYGIMNETRIPYSCIKSIHIFTKDLKKDTLTRTLSPLGALESHNIIIYLKDVHTLNGLYGIKKDYKVIGFHIDEPQEFVVQVLHLIHSDVK</sequence>
<protein>
    <submittedName>
        <fullName evidence="2">Uncharacterized protein</fullName>
    </submittedName>
</protein>
<dbReference type="eggNOG" id="ENOG502Z9IG">
    <property type="taxonomic scope" value="Bacteria"/>
</dbReference>
<feature type="transmembrane region" description="Helical" evidence="1">
    <location>
        <begin position="41"/>
        <end position="58"/>
    </location>
</feature>
<gene>
    <name evidence="2" type="ORF">P278_00610</name>
</gene>
<reference evidence="3" key="1">
    <citation type="submission" date="2013-11" db="EMBL/GenBank/DDBJ databases">
        <title>Draft genome sequence from a member of Zhouia, isolated tidal flat.</title>
        <authorList>
            <person name="Jin H."/>
            <person name="Jeon C.O."/>
        </authorList>
    </citation>
    <scope>NUCLEOTIDE SEQUENCE [LARGE SCALE GENOMIC DNA]</scope>
    <source>
        <strain evidence="3">AD3</strain>
    </source>
</reference>
<reference evidence="2 3" key="2">
    <citation type="journal article" date="2016" name="Genome Announc.">
        <title>Draft Genome Sequence of Zhouia amylolytica AD3, Isolated from Tidal Flat Sediment.</title>
        <authorList>
            <person name="Jia B."/>
            <person name="Jin H.M."/>
            <person name="Lee H.J."/>
            <person name="Jeon C.O."/>
        </authorList>
    </citation>
    <scope>NUCLEOTIDE SEQUENCE [LARGE SCALE GENOMIC DNA]</scope>
    <source>
        <strain evidence="2 3">AD3</strain>
    </source>
</reference>
<keyword evidence="1" id="KW-0812">Transmembrane</keyword>
<evidence type="ECO:0000313" key="2">
    <source>
        <dbReference type="EMBL" id="ETN96635.1"/>
    </source>
</evidence>
<feature type="transmembrane region" description="Helical" evidence="1">
    <location>
        <begin position="67"/>
        <end position="85"/>
    </location>
</feature>
<comment type="caution">
    <text evidence="2">The sequence shown here is derived from an EMBL/GenBank/DDBJ whole genome shotgun (WGS) entry which is preliminary data.</text>
</comment>
<accession>W2UR41</accession>
<proteinExistence type="predicted"/>
<organism evidence="2 3">
    <name type="scientific">Zhouia amylolytica AD3</name>
    <dbReference type="NCBI Taxonomy" id="1286632"/>
    <lineage>
        <taxon>Bacteria</taxon>
        <taxon>Pseudomonadati</taxon>
        <taxon>Bacteroidota</taxon>
        <taxon>Flavobacteriia</taxon>
        <taxon>Flavobacteriales</taxon>
        <taxon>Flavobacteriaceae</taxon>
        <taxon>Zhouia</taxon>
    </lineage>
</organism>
<dbReference type="Proteomes" id="UP000018850">
    <property type="component" value="Unassembled WGS sequence"/>
</dbReference>
<feature type="transmembrane region" description="Helical" evidence="1">
    <location>
        <begin position="212"/>
        <end position="232"/>
    </location>
</feature>
<feature type="transmembrane region" description="Helical" evidence="1">
    <location>
        <begin position="91"/>
        <end position="113"/>
    </location>
</feature>
<keyword evidence="1" id="KW-1133">Transmembrane helix</keyword>
<dbReference type="STRING" id="376730.SAMN04487906_2153"/>
<evidence type="ECO:0000256" key="1">
    <source>
        <dbReference type="SAM" id="Phobius"/>
    </source>
</evidence>